<dbReference type="EMBL" id="KB731136">
    <property type="protein sequence ID" value="ENH63559.1"/>
    <property type="molecule type" value="Genomic_DNA"/>
</dbReference>
<reference evidence="2" key="2">
    <citation type="journal article" date="2014" name="PLoS ONE">
        <title>Genome and Transcriptome Analysis of the Fungal Pathogen Fusarium oxysporum f. sp. cubense Causing Banana Vascular Wilt Disease.</title>
        <authorList>
            <person name="Guo L."/>
            <person name="Han L."/>
            <person name="Yang L."/>
            <person name="Zeng H."/>
            <person name="Fan D."/>
            <person name="Zhu Y."/>
            <person name="Feng Y."/>
            <person name="Wang G."/>
            <person name="Peng C."/>
            <person name="Jiang X."/>
            <person name="Zhou D."/>
            <person name="Ni P."/>
            <person name="Liang C."/>
            <person name="Liu L."/>
            <person name="Wang J."/>
            <person name="Mao C."/>
            <person name="Fang X."/>
            <person name="Peng M."/>
            <person name="Huang J."/>
        </authorList>
    </citation>
    <scope>NUCLEOTIDE SEQUENCE [LARGE SCALE GENOMIC DNA]</scope>
    <source>
        <strain evidence="2">race 1</strain>
    </source>
</reference>
<evidence type="ECO:0000313" key="2">
    <source>
        <dbReference type="Proteomes" id="UP000016928"/>
    </source>
</evidence>
<dbReference type="AlphaFoldDB" id="N4TLM1"/>
<evidence type="ECO:0000313" key="1">
    <source>
        <dbReference type="EMBL" id="ENH63559.1"/>
    </source>
</evidence>
<dbReference type="VEuPathDB" id="FungiDB:FOC1_g10000044"/>
<dbReference type="OrthoDB" id="4508185at2759"/>
<dbReference type="Proteomes" id="UP000016928">
    <property type="component" value="Unassembled WGS sequence"/>
</dbReference>
<organism evidence="1 2">
    <name type="scientific">Fusarium oxysporum f. sp. cubense (strain race 1)</name>
    <name type="common">Panama disease fungus</name>
    <dbReference type="NCBI Taxonomy" id="1229664"/>
    <lineage>
        <taxon>Eukaryota</taxon>
        <taxon>Fungi</taxon>
        <taxon>Dikarya</taxon>
        <taxon>Ascomycota</taxon>
        <taxon>Pezizomycotina</taxon>
        <taxon>Sordariomycetes</taxon>
        <taxon>Hypocreomycetidae</taxon>
        <taxon>Hypocreales</taxon>
        <taxon>Nectriaceae</taxon>
        <taxon>Fusarium</taxon>
        <taxon>Fusarium oxysporum species complex</taxon>
    </lineage>
</organism>
<protein>
    <submittedName>
        <fullName evidence="1">Uncharacterized protein</fullName>
    </submittedName>
</protein>
<sequence>MSSCNDTNGVITTVTPSGVQYAGNINVKLLPPPVGVTCTIGHSPRATARITFSCNPRNIAVGPIICLNCPLMSIRCNRSNRFRRIISLSSSNASFFRFNPPDMDPNWSVRSSAPKSKKRCHRMLTLRNSSRSRIVPKSPCPNNRA</sequence>
<name>N4TLM1_FUSC1</name>
<dbReference type="HOGENOM" id="CLU_1786883_0_0_1"/>
<reference evidence="2" key="1">
    <citation type="submission" date="2012-09" db="EMBL/GenBank/DDBJ databases">
        <title>Genome sequencing and comparative transcriptomics of race 1 and race 4 of banana pathogen: Fusarium oxysporum f. sp. cubense.</title>
        <authorList>
            <person name="Fang X."/>
            <person name="Huang J."/>
        </authorList>
    </citation>
    <scope>NUCLEOTIDE SEQUENCE [LARGE SCALE GENOMIC DNA]</scope>
    <source>
        <strain evidence="2">race 1</strain>
    </source>
</reference>
<gene>
    <name evidence="1" type="ORF">FOC1_g10000044</name>
</gene>
<proteinExistence type="predicted"/>
<accession>N4TLM1</accession>